<dbReference type="RefSeq" id="WP_250858323.1">
    <property type="nucleotide sequence ID" value="NZ_JAGSOJ010000001.1"/>
</dbReference>
<dbReference type="Pfam" id="PF13487">
    <property type="entry name" value="HD_5"/>
    <property type="match status" value="1"/>
</dbReference>
<evidence type="ECO:0000313" key="5">
    <source>
        <dbReference type="Proteomes" id="UP001056429"/>
    </source>
</evidence>
<dbReference type="GO" id="GO:0016020">
    <property type="term" value="C:membrane"/>
    <property type="evidence" value="ECO:0007669"/>
    <property type="project" value="InterPro"/>
</dbReference>
<accession>A0A9J6NZ34</accession>
<dbReference type="EMBL" id="JAGSOJ010000001">
    <property type="protein sequence ID" value="MCM1989324.1"/>
    <property type="molecule type" value="Genomic_DNA"/>
</dbReference>
<sequence>MKKKKSSVKKSLLYLIFIGIVAITTFFSLIQIHAVKEDAKAEEENLKANIKNTAKSYIHGIDLILLMIENETRKKAVDIQNSVINEYNERTNWNFPLEEFLDGKEYFDINIINNNNIIFKGTNKENIDIDFNRWGRMTEKLDKIRMYGKSDIDGRGSSVITGEPMNYIYKATEDKKYIVEVGVNLSKYADKSHETFIMNNVLKKLVNNNYVVDLEYYDTFGTSYNFFGNDNIDSINISEQDKTYFERAKNNNEIISINKKIGAKTITEEFIPYESINEKGKISGIIKITYDFSSSNKIIIDFIIIIISAVSCIVIFTYITAKKVNVLMAPIDNLLEGMNQVSMGKYDTKIEINTNNEFQILGDNFNDMVKEIDTNKRAVIEQKDEIHSLYEEQIAISKELEKALAANKNTYFETIKALAKAIDAKDHYTQGHCHRVMEYSVAIAKEMGFLDCQLDDLRYGAILHDIGKIGIPESILNKNGRLNDEEYNIIKSHTAIGYDIVKDIEFLSKAKGIIYEHHEKIDGKGYPKGLNGNESSIFSRIVCVADSYDAMTSNRAYRKSMKVEQAIDELEKWKGTQFDSEVVDVFVKLIRNNKLK</sequence>
<dbReference type="SUPFAM" id="SSF158472">
    <property type="entry name" value="HAMP domain-like"/>
    <property type="match status" value="1"/>
</dbReference>
<evidence type="ECO:0000313" key="4">
    <source>
        <dbReference type="EMBL" id="MCM1989324.1"/>
    </source>
</evidence>
<dbReference type="NCBIfam" id="TIGR00277">
    <property type="entry name" value="HDIG"/>
    <property type="match status" value="1"/>
</dbReference>
<dbReference type="Pfam" id="PF00672">
    <property type="entry name" value="HAMP"/>
    <property type="match status" value="1"/>
</dbReference>
<name>A0A9J6NZ34_9CLOT</name>
<evidence type="ECO:0000256" key="1">
    <source>
        <dbReference type="SAM" id="Phobius"/>
    </source>
</evidence>
<dbReference type="CDD" id="cd06225">
    <property type="entry name" value="HAMP"/>
    <property type="match status" value="1"/>
</dbReference>
<evidence type="ECO:0000259" key="3">
    <source>
        <dbReference type="PROSITE" id="PS51832"/>
    </source>
</evidence>
<feature type="domain" description="HAMP" evidence="2">
    <location>
        <begin position="325"/>
        <end position="377"/>
    </location>
</feature>
<dbReference type="InterPro" id="IPR003607">
    <property type="entry name" value="HD/PDEase_dom"/>
</dbReference>
<dbReference type="SMART" id="SM00304">
    <property type="entry name" value="HAMP"/>
    <property type="match status" value="1"/>
</dbReference>
<dbReference type="PANTHER" id="PTHR43155">
    <property type="entry name" value="CYCLIC DI-GMP PHOSPHODIESTERASE PA4108-RELATED"/>
    <property type="match status" value="1"/>
</dbReference>
<dbReference type="InterPro" id="IPR037522">
    <property type="entry name" value="HD_GYP_dom"/>
</dbReference>
<feature type="transmembrane region" description="Helical" evidence="1">
    <location>
        <begin position="12"/>
        <end position="30"/>
    </location>
</feature>
<dbReference type="SMART" id="SM00471">
    <property type="entry name" value="HDc"/>
    <property type="match status" value="1"/>
</dbReference>
<keyword evidence="5" id="KW-1185">Reference proteome</keyword>
<dbReference type="Gene3D" id="6.10.340.10">
    <property type="match status" value="1"/>
</dbReference>
<feature type="transmembrane region" description="Helical" evidence="1">
    <location>
        <begin position="298"/>
        <end position="319"/>
    </location>
</feature>
<proteinExistence type="predicted"/>
<gene>
    <name evidence="4" type="ORF">KDK92_06195</name>
</gene>
<feature type="domain" description="HD-GYP" evidence="3">
    <location>
        <begin position="407"/>
        <end position="596"/>
    </location>
</feature>
<dbReference type="PROSITE" id="PS51832">
    <property type="entry name" value="HD_GYP"/>
    <property type="match status" value="1"/>
</dbReference>
<reference evidence="4" key="2">
    <citation type="submission" date="2021-04" db="EMBL/GenBank/DDBJ databases">
        <authorList>
            <person name="Dong X."/>
        </authorList>
    </citation>
    <scope>NUCLEOTIDE SEQUENCE</scope>
    <source>
        <strain evidence="4">ZWT</strain>
    </source>
</reference>
<dbReference type="SUPFAM" id="SSF109604">
    <property type="entry name" value="HD-domain/PDEase-like"/>
    <property type="match status" value="1"/>
</dbReference>
<dbReference type="PANTHER" id="PTHR43155:SF2">
    <property type="entry name" value="CYCLIC DI-GMP PHOSPHODIESTERASE PA4108"/>
    <property type="match status" value="1"/>
</dbReference>
<keyword evidence="1" id="KW-1133">Transmembrane helix</keyword>
<evidence type="ECO:0000259" key="2">
    <source>
        <dbReference type="PROSITE" id="PS50885"/>
    </source>
</evidence>
<dbReference type="InterPro" id="IPR003660">
    <property type="entry name" value="HAMP_dom"/>
</dbReference>
<keyword evidence="1" id="KW-0472">Membrane</keyword>
<dbReference type="Proteomes" id="UP001056429">
    <property type="component" value="Unassembled WGS sequence"/>
</dbReference>
<organism evidence="4 5">
    <name type="scientific">Oceanirhabdus seepicola</name>
    <dbReference type="NCBI Taxonomy" id="2828781"/>
    <lineage>
        <taxon>Bacteria</taxon>
        <taxon>Bacillati</taxon>
        <taxon>Bacillota</taxon>
        <taxon>Clostridia</taxon>
        <taxon>Eubacteriales</taxon>
        <taxon>Clostridiaceae</taxon>
        <taxon>Oceanirhabdus</taxon>
    </lineage>
</organism>
<reference evidence="4" key="1">
    <citation type="journal article" date="2021" name="mSystems">
        <title>Bacteria and Archaea Synergistically Convert Glycine Betaine to Biogenic Methane in the Formosa Cold Seep of the South China Sea.</title>
        <authorList>
            <person name="Li L."/>
            <person name="Zhang W."/>
            <person name="Zhang S."/>
            <person name="Song L."/>
            <person name="Sun Q."/>
            <person name="Zhang H."/>
            <person name="Xiang H."/>
            <person name="Dong X."/>
        </authorList>
    </citation>
    <scope>NUCLEOTIDE SEQUENCE</scope>
    <source>
        <strain evidence="4">ZWT</strain>
    </source>
</reference>
<dbReference type="InterPro" id="IPR006675">
    <property type="entry name" value="HDIG_dom"/>
</dbReference>
<keyword evidence="1" id="KW-0812">Transmembrane</keyword>
<dbReference type="PROSITE" id="PS50885">
    <property type="entry name" value="HAMP"/>
    <property type="match status" value="1"/>
</dbReference>
<dbReference type="GO" id="GO:0007165">
    <property type="term" value="P:signal transduction"/>
    <property type="evidence" value="ECO:0007669"/>
    <property type="project" value="InterPro"/>
</dbReference>
<comment type="caution">
    <text evidence="4">The sequence shown here is derived from an EMBL/GenBank/DDBJ whole genome shotgun (WGS) entry which is preliminary data.</text>
</comment>
<dbReference type="AlphaFoldDB" id="A0A9J6NZ34"/>
<dbReference type="Gene3D" id="1.10.3210.10">
    <property type="entry name" value="Hypothetical protein af1432"/>
    <property type="match status" value="1"/>
</dbReference>
<protein>
    <submittedName>
        <fullName evidence="4">HD domain-containing protein</fullName>
    </submittedName>
</protein>
<dbReference type="CDD" id="cd00077">
    <property type="entry name" value="HDc"/>
    <property type="match status" value="1"/>
</dbReference>